<proteinExistence type="predicted"/>
<feature type="non-terminal residue" evidence="2">
    <location>
        <position position="1"/>
    </location>
</feature>
<sequence>DSNALLDMMEDYSGEIFENTTYPFLNDTSDDYKYQTFNGTETDKEKATLNQVIIIIVVSMTALVILIMLMIENVKNMTKGSRQTYSSFGFQRAQPRRNNPTLCTIPEEVEMVPTTSCDTTRPRVSERR</sequence>
<keyword evidence="1" id="KW-0472">Membrane</keyword>
<keyword evidence="1" id="KW-0812">Transmembrane</keyword>
<gene>
    <name evidence="2" type="ORF">g.56240</name>
</gene>
<evidence type="ECO:0000256" key="1">
    <source>
        <dbReference type="SAM" id="Phobius"/>
    </source>
</evidence>
<feature type="transmembrane region" description="Helical" evidence="1">
    <location>
        <begin position="52"/>
        <end position="71"/>
    </location>
</feature>
<name>A0A1B6IDZ1_9HEMI</name>
<organism evidence="2">
    <name type="scientific">Homalodisca liturata</name>
    <dbReference type="NCBI Taxonomy" id="320908"/>
    <lineage>
        <taxon>Eukaryota</taxon>
        <taxon>Metazoa</taxon>
        <taxon>Ecdysozoa</taxon>
        <taxon>Arthropoda</taxon>
        <taxon>Hexapoda</taxon>
        <taxon>Insecta</taxon>
        <taxon>Pterygota</taxon>
        <taxon>Neoptera</taxon>
        <taxon>Paraneoptera</taxon>
        <taxon>Hemiptera</taxon>
        <taxon>Auchenorrhyncha</taxon>
        <taxon>Membracoidea</taxon>
        <taxon>Cicadellidae</taxon>
        <taxon>Cicadellinae</taxon>
        <taxon>Proconiini</taxon>
        <taxon>Homalodisca</taxon>
    </lineage>
</organism>
<feature type="non-terminal residue" evidence="2">
    <location>
        <position position="128"/>
    </location>
</feature>
<evidence type="ECO:0000313" key="2">
    <source>
        <dbReference type="EMBL" id="JAS85127.1"/>
    </source>
</evidence>
<protein>
    <submittedName>
        <fullName evidence="2">Uncharacterized protein</fullName>
    </submittedName>
</protein>
<reference evidence="2" key="1">
    <citation type="submission" date="2015-11" db="EMBL/GenBank/DDBJ databases">
        <title>De novo transcriptome assembly of four potential Pierce s Disease insect vectors from Arizona vineyards.</title>
        <authorList>
            <person name="Tassone E.E."/>
        </authorList>
    </citation>
    <scope>NUCLEOTIDE SEQUENCE</scope>
</reference>
<keyword evidence="1" id="KW-1133">Transmembrane helix</keyword>
<accession>A0A1B6IDZ1</accession>
<dbReference type="AlphaFoldDB" id="A0A1B6IDZ1"/>
<dbReference type="EMBL" id="GECU01022579">
    <property type="protein sequence ID" value="JAS85127.1"/>
    <property type="molecule type" value="Transcribed_RNA"/>
</dbReference>